<reference evidence="4" key="1">
    <citation type="journal article" date="2023" name="Mol. Phylogenet. Evol.">
        <title>Genome-scale phylogeny and comparative genomics of the fungal order Sordariales.</title>
        <authorList>
            <person name="Hensen N."/>
            <person name="Bonometti L."/>
            <person name="Westerberg I."/>
            <person name="Brannstrom I.O."/>
            <person name="Guillou S."/>
            <person name="Cros-Aarteil S."/>
            <person name="Calhoun S."/>
            <person name="Haridas S."/>
            <person name="Kuo A."/>
            <person name="Mondo S."/>
            <person name="Pangilinan J."/>
            <person name="Riley R."/>
            <person name="LaButti K."/>
            <person name="Andreopoulos B."/>
            <person name="Lipzen A."/>
            <person name="Chen C."/>
            <person name="Yan M."/>
            <person name="Daum C."/>
            <person name="Ng V."/>
            <person name="Clum A."/>
            <person name="Steindorff A."/>
            <person name="Ohm R.A."/>
            <person name="Martin F."/>
            <person name="Silar P."/>
            <person name="Natvig D.O."/>
            <person name="Lalanne C."/>
            <person name="Gautier V."/>
            <person name="Ament-Velasquez S.L."/>
            <person name="Kruys A."/>
            <person name="Hutchinson M.I."/>
            <person name="Powell A.J."/>
            <person name="Barry K."/>
            <person name="Miller A.N."/>
            <person name="Grigoriev I.V."/>
            <person name="Debuchy R."/>
            <person name="Gladieux P."/>
            <person name="Hiltunen Thoren M."/>
            <person name="Johannesson H."/>
        </authorList>
    </citation>
    <scope>NUCLEOTIDE SEQUENCE</scope>
    <source>
        <strain evidence="4">CBS 757.83</strain>
    </source>
</reference>
<dbReference type="SMART" id="SM00360">
    <property type="entry name" value="RRM"/>
    <property type="match status" value="1"/>
</dbReference>
<feature type="region of interest" description="Disordered" evidence="2">
    <location>
        <begin position="234"/>
        <end position="284"/>
    </location>
</feature>
<organism evidence="4 5">
    <name type="scientific">Parathielavia hyrcaniae</name>
    <dbReference type="NCBI Taxonomy" id="113614"/>
    <lineage>
        <taxon>Eukaryota</taxon>
        <taxon>Fungi</taxon>
        <taxon>Dikarya</taxon>
        <taxon>Ascomycota</taxon>
        <taxon>Pezizomycotina</taxon>
        <taxon>Sordariomycetes</taxon>
        <taxon>Sordariomycetidae</taxon>
        <taxon>Sordariales</taxon>
        <taxon>Chaetomiaceae</taxon>
        <taxon>Parathielavia</taxon>
    </lineage>
</organism>
<dbReference type="PANTHER" id="PTHR32343:SF10">
    <property type="entry name" value="RNA-BINDING REGION RNP-1 DOMAIN-CONTAINING PROTEIN"/>
    <property type="match status" value="1"/>
</dbReference>
<dbReference type="GO" id="GO:0003723">
    <property type="term" value="F:RNA binding"/>
    <property type="evidence" value="ECO:0007669"/>
    <property type="project" value="UniProtKB-UniRule"/>
</dbReference>
<dbReference type="Proteomes" id="UP001305647">
    <property type="component" value="Unassembled WGS sequence"/>
</dbReference>
<accession>A0AAN6Q3W4</accession>
<feature type="domain" description="RRM" evidence="3">
    <location>
        <begin position="3"/>
        <end position="76"/>
    </location>
</feature>
<keyword evidence="5" id="KW-1185">Reference proteome</keyword>
<gene>
    <name evidence="4" type="ORF">N658DRAFT_567379</name>
</gene>
<dbReference type="PROSITE" id="PS50102">
    <property type="entry name" value="RRM"/>
    <property type="match status" value="1"/>
</dbReference>
<dbReference type="Pfam" id="PF00076">
    <property type="entry name" value="RRM_1"/>
    <property type="match status" value="1"/>
</dbReference>
<evidence type="ECO:0000259" key="3">
    <source>
        <dbReference type="PROSITE" id="PS50102"/>
    </source>
</evidence>
<evidence type="ECO:0000313" key="4">
    <source>
        <dbReference type="EMBL" id="KAK4100462.1"/>
    </source>
</evidence>
<dbReference type="InterPro" id="IPR035979">
    <property type="entry name" value="RBD_domain_sf"/>
</dbReference>
<dbReference type="InterPro" id="IPR012677">
    <property type="entry name" value="Nucleotide-bd_a/b_plait_sf"/>
</dbReference>
<comment type="caution">
    <text evidence="4">The sequence shown here is derived from an EMBL/GenBank/DDBJ whole genome shotgun (WGS) entry which is preliminary data.</text>
</comment>
<dbReference type="PANTHER" id="PTHR32343">
    <property type="entry name" value="SERINE/ARGININE-RICH SPLICING FACTOR"/>
    <property type="match status" value="1"/>
</dbReference>
<dbReference type="AlphaFoldDB" id="A0AAN6Q3W4"/>
<evidence type="ECO:0000256" key="1">
    <source>
        <dbReference type="PROSITE-ProRule" id="PRU00176"/>
    </source>
</evidence>
<dbReference type="SUPFAM" id="SSF54928">
    <property type="entry name" value="RNA-binding domain, RBD"/>
    <property type="match status" value="1"/>
</dbReference>
<dbReference type="EMBL" id="MU863640">
    <property type="protein sequence ID" value="KAK4100462.1"/>
    <property type="molecule type" value="Genomic_DNA"/>
</dbReference>
<dbReference type="InterPro" id="IPR000504">
    <property type="entry name" value="RRM_dom"/>
</dbReference>
<evidence type="ECO:0000313" key="5">
    <source>
        <dbReference type="Proteomes" id="UP001305647"/>
    </source>
</evidence>
<keyword evidence="1" id="KW-0694">RNA-binding</keyword>
<protein>
    <recommendedName>
        <fullName evidence="3">RRM domain-containing protein</fullName>
    </recommendedName>
</protein>
<proteinExistence type="predicted"/>
<reference evidence="4" key="2">
    <citation type="submission" date="2023-05" db="EMBL/GenBank/DDBJ databases">
        <authorList>
            <consortium name="Lawrence Berkeley National Laboratory"/>
            <person name="Steindorff A."/>
            <person name="Hensen N."/>
            <person name="Bonometti L."/>
            <person name="Westerberg I."/>
            <person name="Brannstrom I.O."/>
            <person name="Guillou S."/>
            <person name="Cros-Aarteil S."/>
            <person name="Calhoun S."/>
            <person name="Haridas S."/>
            <person name="Kuo A."/>
            <person name="Mondo S."/>
            <person name="Pangilinan J."/>
            <person name="Riley R."/>
            <person name="Labutti K."/>
            <person name="Andreopoulos B."/>
            <person name="Lipzen A."/>
            <person name="Chen C."/>
            <person name="Yanf M."/>
            <person name="Daum C."/>
            <person name="Ng V."/>
            <person name="Clum A."/>
            <person name="Ohm R."/>
            <person name="Martin F."/>
            <person name="Silar P."/>
            <person name="Natvig D."/>
            <person name="Lalanne C."/>
            <person name="Gautier V."/>
            <person name="Ament-Velasquez S.L."/>
            <person name="Kruys A."/>
            <person name="Hutchinson M.I."/>
            <person name="Powell A.J."/>
            <person name="Barry K."/>
            <person name="Miller A.N."/>
            <person name="Grigoriev I.V."/>
            <person name="Debuchy R."/>
            <person name="Gladieux P."/>
            <person name="Thoren M.H."/>
            <person name="Johannesson H."/>
        </authorList>
    </citation>
    <scope>NUCLEOTIDE SEQUENCE</scope>
    <source>
        <strain evidence="4">CBS 757.83</strain>
    </source>
</reference>
<dbReference type="Gene3D" id="3.30.70.330">
    <property type="match status" value="1"/>
</dbReference>
<evidence type="ECO:0000256" key="2">
    <source>
        <dbReference type="SAM" id="MobiDB-lite"/>
    </source>
</evidence>
<sequence length="284" mass="30364">MATTVHVNNIGGETEDKEIKDFFSFCGKISSIDIRPEGTSKTATVIFEKETAARTALLLNHTKLGGNEITVTGETKDAPPQDTSSSSTDTAELSQEEKPRARVLAEVLAHGYLVADQGLQTAIKLDEQHGISARFVGTLRQLDERTHATDRARAADSSYGISQRATSLWTGLWSYFEGSKDTPTGRRVVKFYTEGGKQVQDIHNEARRLAELKKQEGGGNLFQSLGLDKVMGRFQSAKEGAEPSAAGGAEKKDVPGAAPADAPSTESAEKPTAGSGVGNPETIR</sequence>
<feature type="region of interest" description="Disordered" evidence="2">
    <location>
        <begin position="68"/>
        <end position="98"/>
    </location>
</feature>
<dbReference type="InterPro" id="IPR034358">
    <property type="entry name" value="Vip1_RRM"/>
</dbReference>
<dbReference type="CDD" id="cd12268">
    <property type="entry name" value="RRM_Vip1"/>
    <property type="match status" value="1"/>
</dbReference>
<name>A0AAN6Q3W4_9PEZI</name>